<name>A0ABT1WY67_9PROT</name>
<evidence type="ECO:0000259" key="2">
    <source>
        <dbReference type="Pfam" id="PF07589"/>
    </source>
</evidence>
<keyword evidence="1" id="KW-0732">Signal</keyword>
<dbReference type="NCBIfam" id="TIGR02595">
    <property type="entry name" value="PEP_CTERM"/>
    <property type="match status" value="1"/>
</dbReference>
<dbReference type="Pfam" id="PF07589">
    <property type="entry name" value="PEP-CTERM"/>
    <property type="match status" value="1"/>
</dbReference>
<gene>
    <name evidence="3" type="ORF">NRP21_01845</name>
</gene>
<dbReference type="InterPro" id="IPR013424">
    <property type="entry name" value="Ice-binding_C"/>
</dbReference>
<feature type="chain" id="PRO_5047411139" evidence="1">
    <location>
        <begin position="24"/>
        <end position="196"/>
    </location>
</feature>
<evidence type="ECO:0000313" key="3">
    <source>
        <dbReference type="EMBL" id="MCR0980788.1"/>
    </source>
</evidence>
<proteinExistence type="predicted"/>
<organism evidence="3 4">
    <name type="scientific">Roseomonas populi</name>
    <dbReference type="NCBI Taxonomy" id="3121582"/>
    <lineage>
        <taxon>Bacteria</taxon>
        <taxon>Pseudomonadati</taxon>
        <taxon>Pseudomonadota</taxon>
        <taxon>Alphaproteobacteria</taxon>
        <taxon>Acetobacterales</taxon>
        <taxon>Roseomonadaceae</taxon>
        <taxon>Roseomonas</taxon>
    </lineage>
</organism>
<reference evidence="3 4" key="1">
    <citation type="submission" date="2022-06" db="EMBL/GenBank/DDBJ databases">
        <title>Roseomonas CN29.</title>
        <authorList>
            <person name="Cheng Y."/>
            <person name="He X."/>
        </authorList>
    </citation>
    <scope>NUCLEOTIDE SEQUENCE [LARGE SCALE GENOMIC DNA]</scope>
    <source>
        <strain evidence="3 4">CN29</strain>
    </source>
</reference>
<keyword evidence="4" id="KW-1185">Reference proteome</keyword>
<evidence type="ECO:0000313" key="4">
    <source>
        <dbReference type="Proteomes" id="UP001524642"/>
    </source>
</evidence>
<sequence>MRHLLLAASALAGICAAPIVAQAAPIVGQISFGGPLSFSTAGNTTSIDFGPTANVTQGTATGSFSPGFSPGCFACAVFNDFSFTGTGAVAPFQLYSATLGGLTTSFILNAVTFVAQNNNGIGAFLNLEASGTLSLTGFDATPGLFTFSTQPGAQNTTVSFSATSSAVAVPEPASLLLFGAGLVGLGLARRSRARAA</sequence>
<comment type="caution">
    <text evidence="3">The sequence shown here is derived from an EMBL/GenBank/DDBJ whole genome shotgun (WGS) entry which is preliminary data.</text>
</comment>
<accession>A0ABT1WY67</accession>
<protein>
    <submittedName>
        <fullName evidence="3">PEP-CTERM sorting domain-containing protein</fullName>
    </submittedName>
</protein>
<dbReference type="EMBL" id="JANJOU010000001">
    <property type="protein sequence ID" value="MCR0980788.1"/>
    <property type="molecule type" value="Genomic_DNA"/>
</dbReference>
<feature type="signal peptide" evidence="1">
    <location>
        <begin position="1"/>
        <end position="23"/>
    </location>
</feature>
<feature type="domain" description="Ice-binding protein C-terminal" evidence="2">
    <location>
        <begin position="168"/>
        <end position="190"/>
    </location>
</feature>
<evidence type="ECO:0000256" key="1">
    <source>
        <dbReference type="SAM" id="SignalP"/>
    </source>
</evidence>
<dbReference type="Proteomes" id="UP001524642">
    <property type="component" value="Unassembled WGS sequence"/>
</dbReference>
<dbReference type="RefSeq" id="WP_257714457.1">
    <property type="nucleotide sequence ID" value="NZ_JANJOU010000001.1"/>
</dbReference>